<proteinExistence type="predicted"/>
<dbReference type="EMBL" id="GBXM01059959">
    <property type="protein sequence ID" value="JAH48618.1"/>
    <property type="molecule type" value="Transcribed_RNA"/>
</dbReference>
<accession>A0A0E9TTB2</accession>
<evidence type="ECO:0000313" key="1">
    <source>
        <dbReference type="EMBL" id="JAH55973.1"/>
    </source>
</evidence>
<sequence length="48" mass="5564">MLCHTDAQNCEIFGNMSFMVLNKGDFQNPFLFFTETCKIANFIVRDVI</sequence>
<dbReference type="AlphaFoldDB" id="A0A0E9TTB2"/>
<dbReference type="EMBL" id="GBXM01052604">
    <property type="protein sequence ID" value="JAH55973.1"/>
    <property type="molecule type" value="Transcribed_RNA"/>
</dbReference>
<reference evidence="1" key="1">
    <citation type="submission" date="2014-11" db="EMBL/GenBank/DDBJ databases">
        <authorList>
            <person name="Amaro Gonzalez C."/>
        </authorList>
    </citation>
    <scope>NUCLEOTIDE SEQUENCE</scope>
</reference>
<reference evidence="1" key="2">
    <citation type="journal article" date="2015" name="Fish Shellfish Immunol.">
        <title>Early steps in the European eel (Anguilla anguilla)-Vibrio vulnificus interaction in the gills: Role of the RtxA13 toxin.</title>
        <authorList>
            <person name="Callol A."/>
            <person name="Pajuelo D."/>
            <person name="Ebbesson L."/>
            <person name="Teles M."/>
            <person name="MacKenzie S."/>
            <person name="Amaro C."/>
        </authorList>
    </citation>
    <scope>NUCLEOTIDE SEQUENCE</scope>
</reference>
<name>A0A0E9TTB2_ANGAN</name>
<protein>
    <submittedName>
        <fullName evidence="1">Uncharacterized protein</fullName>
    </submittedName>
</protein>
<organism evidence="1">
    <name type="scientific">Anguilla anguilla</name>
    <name type="common">European freshwater eel</name>
    <name type="synonym">Muraena anguilla</name>
    <dbReference type="NCBI Taxonomy" id="7936"/>
    <lineage>
        <taxon>Eukaryota</taxon>
        <taxon>Metazoa</taxon>
        <taxon>Chordata</taxon>
        <taxon>Craniata</taxon>
        <taxon>Vertebrata</taxon>
        <taxon>Euteleostomi</taxon>
        <taxon>Actinopterygii</taxon>
        <taxon>Neopterygii</taxon>
        <taxon>Teleostei</taxon>
        <taxon>Anguilliformes</taxon>
        <taxon>Anguillidae</taxon>
        <taxon>Anguilla</taxon>
    </lineage>
</organism>